<dbReference type="EMBL" id="BMAV01001204">
    <property type="protein sequence ID" value="GFY39097.1"/>
    <property type="molecule type" value="Genomic_DNA"/>
</dbReference>
<gene>
    <name evidence="1" type="ORF">TNIN_107531</name>
</gene>
<sequence>MSTQCIMFCCGKRKHHIYKGKNCFHGKLKGPSSEELTFEPHTRAVALASTTRSVAWGSEKGLLPTAVIHVNGHHGRLKRCVFETLRLKVHF</sequence>
<protein>
    <submittedName>
        <fullName evidence="1">Uncharacterized protein</fullName>
    </submittedName>
</protein>
<dbReference type="Proteomes" id="UP000886998">
    <property type="component" value="Unassembled WGS sequence"/>
</dbReference>
<proteinExistence type="predicted"/>
<organism evidence="1 2">
    <name type="scientific">Trichonephila inaurata madagascariensis</name>
    <dbReference type="NCBI Taxonomy" id="2747483"/>
    <lineage>
        <taxon>Eukaryota</taxon>
        <taxon>Metazoa</taxon>
        <taxon>Ecdysozoa</taxon>
        <taxon>Arthropoda</taxon>
        <taxon>Chelicerata</taxon>
        <taxon>Arachnida</taxon>
        <taxon>Araneae</taxon>
        <taxon>Araneomorphae</taxon>
        <taxon>Entelegynae</taxon>
        <taxon>Araneoidea</taxon>
        <taxon>Nephilidae</taxon>
        <taxon>Trichonephila</taxon>
        <taxon>Trichonephila inaurata</taxon>
    </lineage>
</organism>
<accession>A0A8X6WPN6</accession>
<evidence type="ECO:0000313" key="1">
    <source>
        <dbReference type="EMBL" id="GFY39097.1"/>
    </source>
</evidence>
<reference evidence="1" key="1">
    <citation type="submission" date="2020-08" db="EMBL/GenBank/DDBJ databases">
        <title>Multicomponent nature underlies the extraordinary mechanical properties of spider dragline silk.</title>
        <authorList>
            <person name="Kono N."/>
            <person name="Nakamura H."/>
            <person name="Mori M."/>
            <person name="Yoshida Y."/>
            <person name="Ohtoshi R."/>
            <person name="Malay A.D."/>
            <person name="Moran D.A.P."/>
            <person name="Tomita M."/>
            <person name="Numata K."/>
            <person name="Arakawa K."/>
        </authorList>
    </citation>
    <scope>NUCLEOTIDE SEQUENCE</scope>
</reference>
<comment type="caution">
    <text evidence="1">The sequence shown here is derived from an EMBL/GenBank/DDBJ whole genome shotgun (WGS) entry which is preliminary data.</text>
</comment>
<dbReference type="AlphaFoldDB" id="A0A8X6WPN6"/>
<name>A0A8X6WPN6_9ARAC</name>
<evidence type="ECO:0000313" key="2">
    <source>
        <dbReference type="Proteomes" id="UP000886998"/>
    </source>
</evidence>
<keyword evidence="2" id="KW-1185">Reference proteome</keyword>